<dbReference type="AlphaFoldDB" id="A0A3Q7GKL1"/>
<evidence type="ECO:0000313" key="3">
    <source>
        <dbReference type="Proteomes" id="UP000004994"/>
    </source>
</evidence>
<accession>A0A3Q7GKL1</accession>
<evidence type="ECO:0000256" key="1">
    <source>
        <dbReference type="SAM" id="MobiDB-lite"/>
    </source>
</evidence>
<sequence length="92" mass="10355">MTNQEAKLVNKTSSASTTPRQRPQQGLRTVPFHQNTRTSRCISLFCVVVSLPSIEQQREADADRPCSCRCATRRAKEDPVNLSRSSLFPHPE</sequence>
<dbReference type="EnsemblPlants" id="Solyc05g025520.2.1">
    <property type="protein sequence ID" value="Solyc05g025520.2.1"/>
    <property type="gene ID" value="Solyc05g025520.2"/>
</dbReference>
<dbReference type="PaxDb" id="4081-Solyc05g025520.1.1"/>
<organism evidence="2">
    <name type="scientific">Solanum lycopersicum</name>
    <name type="common">Tomato</name>
    <name type="synonym">Lycopersicon esculentum</name>
    <dbReference type="NCBI Taxonomy" id="4081"/>
    <lineage>
        <taxon>Eukaryota</taxon>
        <taxon>Viridiplantae</taxon>
        <taxon>Streptophyta</taxon>
        <taxon>Embryophyta</taxon>
        <taxon>Tracheophyta</taxon>
        <taxon>Spermatophyta</taxon>
        <taxon>Magnoliopsida</taxon>
        <taxon>eudicotyledons</taxon>
        <taxon>Gunneridae</taxon>
        <taxon>Pentapetalae</taxon>
        <taxon>asterids</taxon>
        <taxon>lamiids</taxon>
        <taxon>Solanales</taxon>
        <taxon>Solanaceae</taxon>
        <taxon>Solanoideae</taxon>
        <taxon>Solaneae</taxon>
        <taxon>Solanum</taxon>
        <taxon>Solanum subgen. Lycopersicon</taxon>
    </lineage>
</organism>
<reference evidence="2" key="2">
    <citation type="submission" date="2019-01" db="UniProtKB">
        <authorList>
            <consortium name="EnsemblPlants"/>
        </authorList>
    </citation>
    <scope>IDENTIFICATION</scope>
    <source>
        <strain evidence="2">cv. Heinz 1706</strain>
    </source>
</reference>
<reference evidence="2" key="1">
    <citation type="journal article" date="2012" name="Nature">
        <title>The tomato genome sequence provides insights into fleshy fruit evolution.</title>
        <authorList>
            <consortium name="Tomato Genome Consortium"/>
        </authorList>
    </citation>
    <scope>NUCLEOTIDE SEQUENCE [LARGE SCALE GENOMIC DNA]</scope>
    <source>
        <strain evidence="2">cv. Heinz 1706</strain>
    </source>
</reference>
<dbReference type="InParanoid" id="A0A3Q7GKL1"/>
<dbReference type="Proteomes" id="UP000004994">
    <property type="component" value="Chromosome 5"/>
</dbReference>
<evidence type="ECO:0000313" key="2">
    <source>
        <dbReference type="EnsemblPlants" id="Solyc05g025520.2.1"/>
    </source>
</evidence>
<name>A0A3Q7GKL1_SOLLC</name>
<keyword evidence="3" id="KW-1185">Reference proteome</keyword>
<proteinExistence type="predicted"/>
<protein>
    <submittedName>
        <fullName evidence="2">Uncharacterized protein</fullName>
    </submittedName>
</protein>
<dbReference type="Gramene" id="Solyc05g025520.2.1">
    <property type="protein sequence ID" value="Solyc05g025520.2.1"/>
    <property type="gene ID" value="Solyc05g025520.2"/>
</dbReference>
<feature type="region of interest" description="Disordered" evidence="1">
    <location>
        <begin position="1"/>
        <end position="32"/>
    </location>
</feature>